<dbReference type="GO" id="GO:0005634">
    <property type="term" value="C:nucleus"/>
    <property type="evidence" value="ECO:0007669"/>
    <property type="project" value="UniProtKB-SubCell"/>
</dbReference>
<feature type="domain" description="Zn(2)-C6 fungal-type" evidence="7">
    <location>
        <begin position="11"/>
        <end position="43"/>
    </location>
</feature>
<dbReference type="GO" id="GO:0006351">
    <property type="term" value="P:DNA-templated transcription"/>
    <property type="evidence" value="ECO:0007669"/>
    <property type="project" value="InterPro"/>
</dbReference>
<proteinExistence type="predicted"/>
<feature type="region of interest" description="Disordered" evidence="6">
    <location>
        <begin position="602"/>
        <end position="760"/>
    </location>
</feature>
<dbReference type="PANTHER" id="PTHR47338:SF5">
    <property type="entry name" value="ZN(II)2CYS6 TRANSCRIPTION FACTOR (EUROFUNG)"/>
    <property type="match status" value="1"/>
</dbReference>
<dbReference type="PANTHER" id="PTHR47338">
    <property type="entry name" value="ZN(II)2CYS6 TRANSCRIPTION FACTOR (EUROFUNG)-RELATED"/>
    <property type="match status" value="1"/>
</dbReference>
<sequence length="870" mass="95694">MTRPPLRSSIACLRCRRSKIKCDNDGGTAPCETCIKGGHKCQYPDVAAPPTRRSDPNVVKQERDSAPEKKRKRMDDISGWVTQRSAAYAEEVLSYPFLRGELWDQVFTIYKLHFSTELPFLHMATLKEKIDLKQKGHLETDHDVNLVLLGVLTLTARFHADLVKYVAAISSFGSSRSRPTSGKVDPNSASEFYATALATALGSLPGAIARVSVERVQAFLMLGLYEWTRNRPQAGVRAWMYVGTAIRMAQALRLGYGDKPGQSTGSARGRSGPSGPSKVSPSDWIIEKETRRRTMFSCLILDRLLAVGDDRASMISTSDLHIQLPCSEVAFDLASEVYTGFLNEGDEVQPRDPKFPSDDSVLSRFVKLVDLWGEITRYSFSGGRATESGHRPWDENSTFRKLRRRLDDFYASLPETFTLSTKNFFRHDNHQATSMYVSLHMLGSVCQIMIHREYIPFIPIRCERPSGPLDPPLIVDEGPAGFWMESAEHVFRSARDIVELIGLAGDKLPQSSLVLFAIWTSAFCGLYAIHFPHMDTEGYMSESGDVESQREAIRDMTKESATGTTYHALEKLSSYLPLASTYIKIFGDCDRYFAQVTNDFHKREGKNNGRDHTAGRRAGGRGGVEGGGGREWRTHKGKITSNGNIFPSEDDRNATREGSDTSHTRSPDRDGPSVAEPHYNSSSSSGSHRDGSGNGAGTGTGTGGNMAIPTTPSLASASPRPANASLSSATISPVAFTPINSGATSHHGPAPSEETSPHIDGTYRAPQIAQEALLRSQYYSMDPPPALHNTFEAPHEVSPDGAHYPSDPASYLEHESDRISAVQGEMFGPEELTYSFALFQPPVWDSQYFEEKGQHAPEMFMSASAIGHPA</sequence>
<protein>
    <recommendedName>
        <fullName evidence="7">Zn(2)-C6 fungal-type domain-containing protein</fullName>
    </recommendedName>
</protein>
<feature type="compositionally biased region" description="Low complexity" evidence="6">
    <location>
        <begin position="263"/>
        <end position="282"/>
    </location>
</feature>
<keyword evidence="4" id="KW-0804">Transcription</keyword>
<dbReference type="GO" id="GO:0008270">
    <property type="term" value="F:zinc ion binding"/>
    <property type="evidence" value="ECO:0007669"/>
    <property type="project" value="InterPro"/>
</dbReference>
<feature type="region of interest" description="Disordered" evidence="6">
    <location>
        <begin position="259"/>
        <end position="284"/>
    </location>
</feature>
<keyword evidence="9" id="KW-1185">Reference proteome</keyword>
<dbReference type="SMART" id="SM00066">
    <property type="entry name" value="GAL4"/>
    <property type="match status" value="1"/>
</dbReference>
<feature type="compositionally biased region" description="Basic and acidic residues" evidence="6">
    <location>
        <begin position="649"/>
        <end position="671"/>
    </location>
</feature>
<feature type="compositionally biased region" description="Gly residues" evidence="6">
    <location>
        <begin position="692"/>
        <end position="704"/>
    </location>
</feature>
<keyword evidence="3" id="KW-0805">Transcription regulation</keyword>
<dbReference type="SMART" id="SM00906">
    <property type="entry name" value="Fungal_trans"/>
    <property type="match status" value="1"/>
</dbReference>
<evidence type="ECO:0000259" key="7">
    <source>
        <dbReference type="PROSITE" id="PS50048"/>
    </source>
</evidence>
<dbReference type="InterPro" id="IPR036864">
    <property type="entry name" value="Zn2-C6_fun-type_DNA-bd_sf"/>
</dbReference>
<dbReference type="Pfam" id="PF00172">
    <property type="entry name" value="Zn_clus"/>
    <property type="match status" value="1"/>
</dbReference>
<dbReference type="AlphaFoldDB" id="A0AAE8N4G1"/>
<dbReference type="PROSITE" id="PS00463">
    <property type="entry name" value="ZN2_CY6_FUNGAL_1"/>
    <property type="match status" value="1"/>
</dbReference>
<evidence type="ECO:0000256" key="1">
    <source>
        <dbReference type="ARBA" id="ARBA00004123"/>
    </source>
</evidence>
<evidence type="ECO:0000256" key="4">
    <source>
        <dbReference type="ARBA" id="ARBA00023163"/>
    </source>
</evidence>
<dbReference type="InterPro" id="IPR050815">
    <property type="entry name" value="TF_fung"/>
</dbReference>
<dbReference type="EMBL" id="ONZQ02000014">
    <property type="protein sequence ID" value="SPO05827.1"/>
    <property type="molecule type" value="Genomic_DNA"/>
</dbReference>
<gene>
    <name evidence="8" type="ORF">DNG_08514</name>
</gene>
<dbReference type="InterPro" id="IPR007219">
    <property type="entry name" value="XnlR_reg_dom"/>
</dbReference>
<feature type="compositionally biased region" description="Basic and acidic residues" evidence="6">
    <location>
        <begin position="52"/>
        <end position="73"/>
    </location>
</feature>
<comment type="caution">
    <text evidence="8">The sequence shown here is derived from an EMBL/GenBank/DDBJ whole genome shotgun (WGS) entry which is preliminary data.</text>
</comment>
<evidence type="ECO:0000313" key="8">
    <source>
        <dbReference type="EMBL" id="SPO05827.1"/>
    </source>
</evidence>
<dbReference type="CDD" id="cd12148">
    <property type="entry name" value="fungal_TF_MHR"/>
    <property type="match status" value="1"/>
</dbReference>
<evidence type="ECO:0000256" key="5">
    <source>
        <dbReference type="ARBA" id="ARBA00023242"/>
    </source>
</evidence>
<dbReference type="InterPro" id="IPR001138">
    <property type="entry name" value="Zn2Cys6_DnaBD"/>
</dbReference>
<dbReference type="PROSITE" id="PS50048">
    <property type="entry name" value="ZN2_CY6_FUNGAL_2"/>
    <property type="match status" value="1"/>
</dbReference>
<dbReference type="GO" id="GO:0000981">
    <property type="term" value="F:DNA-binding transcription factor activity, RNA polymerase II-specific"/>
    <property type="evidence" value="ECO:0007669"/>
    <property type="project" value="InterPro"/>
</dbReference>
<evidence type="ECO:0000256" key="2">
    <source>
        <dbReference type="ARBA" id="ARBA00022723"/>
    </source>
</evidence>
<keyword evidence="5" id="KW-0539">Nucleus</keyword>
<reference evidence="8" key="1">
    <citation type="submission" date="2018-03" db="EMBL/GenBank/DDBJ databases">
        <authorList>
            <person name="Guldener U."/>
        </authorList>
    </citation>
    <scope>NUCLEOTIDE SEQUENCE</scope>
</reference>
<dbReference type="SUPFAM" id="SSF57701">
    <property type="entry name" value="Zn2/Cys6 DNA-binding domain"/>
    <property type="match status" value="1"/>
</dbReference>
<dbReference type="GO" id="GO:0003677">
    <property type="term" value="F:DNA binding"/>
    <property type="evidence" value="ECO:0007669"/>
    <property type="project" value="InterPro"/>
</dbReference>
<keyword evidence="2" id="KW-0479">Metal-binding</keyword>
<feature type="region of interest" description="Disordered" evidence="6">
    <location>
        <begin position="785"/>
        <end position="814"/>
    </location>
</feature>
<name>A0AAE8N4G1_9PEZI</name>
<feature type="region of interest" description="Disordered" evidence="6">
    <location>
        <begin position="45"/>
        <end position="73"/>
    </location>
</feature>
<dbReference type="Gene3D" id="4.10.240.10">
    <property type="entry name" value="Zn(2)-C6 fungal-type DNA-binding domain"/>
    <property type="match status" value="1"/>
</dbReference>
<evidence type="ECO:0000313" key="9">
    <source>
        <dbReference type="Proteomes" id="UP001187682"/>
    </source>
</evidence>
<dbReference type="Pfam" id="PF04082">
    <property type="entry name" value="Fungal_trans"/>
    <property type="match status" value="1"/>
</dbReference>
<accession>A0AAE8N4G1</accession>
<dbReference type="Proteomes" id="UP001187682">
    <property type="component" value="Unassembled WGS sequence"/>
</dbReference>
<organism evidence="8 9">
    <name type="scientific">Cephalotrichum gorgonifer</name>
    <dbReference type="NCBI Taxonomy" id="2041049"/>
    <lineage>
        <taxon>Eukaryota</taxon>
        <taxon>Fungi</taxon>
        <taxon>Dikarya</taxon>
        <taxon>Ascomycota</taxon>
        <taxon>Pezizomycotina</taxon>
        <taxon>Sordariomycetes</taxon>
        <taxon>Hypocreomycetidae</taxon>
        <taxon>Microascales</taxon>
        <taxon>Microascaceae</taxon>
        <taxon>Cephalotrichum</taxon>
    </lineage>
</organism>
<comment type="subcellular location">
    <subcellularLocation>
        <location evidence="1">Nucleus</location>
    </subcellularLocation>
</comment>
<dbReference type="CDD" id="cd00067">
    <property type="entry name" value="GAL4"/>
    <property type="match status" value="1"/>
</dbReference>
<evidence type="ECO:0000256" key="3">
    <source>
        <dbReference type="ARBA" id="ARBA00023015"/>
    </source>
</evidence>
<feature type="compositionally biased region" description="Basic and acidic residues" evidence="6">
    <location>
        <begin position="602"/>
        <end position="614"/>
    </location>
</feature>
<evidence type="ECO:0000256" key="6">
    <source>
        <dbReference type="SAM" id="MobiDB-lite"/>
    </source>
</evidence>